<dbReference type="Proteomes" id="UP000264605">
    <property type="component" value="Chromosome"/>
</dbReference>
<evidence type="ECO:0008006" key="4">
    <source>
        <dbReference type="Google" id="ProtNLM"/>
    </source>
</evidence>
<gene>
    <name evidence="2" type="ORF">D0907_03755</name>
</gene>
<accession>A0AAD0RXH6</accession>
<dbReference type="EMBL" id="CP032090">
    <property type="protein sequence ID" value="AXV64460.1"/>
    <property type="molecule type" value="Genomic_DNA"/>
</dbReference>
<protein>
    <recommendedName>
        <fullName evidence="4">Carboxypeptidase regulatory-like domain-containing protein</fullName>
    </recommendedName>
</protein>
<sequence length="543" mass="56088">MGNNEFKLTKLALALGVTLSLSGCFSDNDNNTTVPKPPTPTVDVPVADTPEALTFYVAGNVVDNETGEVIPATIKFLEEGAPSTNVTDIEGEELTSVTAEDGVFSFTLADDAELTELTVLVTSEGYVSKSIVVDLSDTSESLDAIVPLVKLDDTKLAIDSSEGAAADGILSADLTASADADSSGATVTIPKDVELRDANGELVSGTDVTLNIVTADIDAAAGKAAAVDLIPEGLNGSSTTEVAVPASVINVEMLAGDTKVKNFSSPVSITSKLPTTYVTADGTVIETGDTFDVFSYDEDTGIWVKETDPATVGTAGTLTMPTTFSVDHFSTKVLTQSKAVCSGPIAYNFTGDAIPAVGLNVKIKSDTITKEKKIKKTQGNFLGSAAVTKAGIPADAVVDVTVTDNNGNVWGTQSNLSVCSNSINIALDSPVEIIAEDLNVTYTCSNAEVDQDKQFPLTGALVKYALGKKRSSTATETNGSYALSGLESGETYAVTIIPRGIEVEPEVTSITADGTAESFNFDRDNCELKTVEVTGGTGGTGGN</sequence>
<organism evidence="2 3">
    <name type="scientific">Pseudoalteromonas lipolytica</name>
    <dbReference type="NCBI Taxonomy" id="570156"/>
    <lineage>
        <taxon>Bacteria</taxon>
        <taxon>Pseudomonadati</taxon>
        <taxon>Pseudomonadota</taxon>
        <taxon>Gammaproteobacteria</taxon>
        <taxon>Alteromonadales</taxon>
        <taxon>Pseudoalteromonadaceae</taxon>
        <taxon>Pseudoalteromonas</taxon>
    </lineage>
</organism>
<keyword evidence="1" id="KW-0732">Signal</keyword>
<dbReference type="KEGG" id="pdj:D0907_03755"/>
<dbReference type="RefSeq" id="WP_118844036.1">
    <property type="nucleotide sequence ID" value="NZ_CP032090.1"/>
</dbReference>
<proteinExistence type="predicted"/>
<dbReference type="AlphaFoldDB" id="A0AAD0RXH6"/>
<name>A0AAD0RXH6_9GAMM</name>
<dbReference type="GeneID" id="99504563"/>
<evidence type="ECO:0000313" key="2">
    <source>
        <dbReference type="EMBL" id="AXV64460.1"/>
    </source>
</evidence>
<dbReference type="PROSITE" id="PS51257">
    <property type="entry name" value="PROKAR_LIPOPROTEIN"/>
    <property type="match status" value="1"/>
</dbReference>
<evidence type="ECO:0000313" key="3">
    <source>
        <dbReference type="Proteomes" id="UP000264605"/>
    </source>
</evidence>
<reference evidence="2 3" key="1">
    <citation type="submission" date="2018-08" db="EMBL/GenBank/DDBJ databases">
        <title>Draft genome sequence of Pseudoalteromonas donghaensis HJ51.</title>
        <authorList>
            <person name="Oh J."/>
            <person name="Roh D."/>
        </authorList>
    </citation>
    <scope>NUCLEOTIDE SEQUENCE [LARGE SCALE GENOMIC DNA]</scope>
    <source>
        <strain evidence="2 3">HJ51</strain>
    </source>
</reference>
<feature type="chain" id="PRO_5041990623" description="Carboxypeptidase regulatory-like domain-containing protein" evidence="1">
    <location>
        <begin position="27"/>
        <end position="543"/>
    </location>
</feature>
<evidence type="ECO:0000256" key="1">
    <source>
        <dbReference type="SAM" id="SignalP"/>
    </source>
</evidence>
<feature type="signal peptide" evidence="1">
    <location>
        <begin position="1"/>
        <end position="26"/>
    </location>
</feature>